<keyword evidence="1" id="KW-0175">Coiled coil</keyword>
<feature type="coiled-coil region" evidence="1">
    <location>
        <begin position="33"/>
        <end position="74"/>
    </location>
</feature>
<reference evidence="3 4" key="1">
    <citation type="submission" date="2024-09" db="EMBL/GenBank/DDBJ databases">
        <authorList>
            <person name="Sun Q."/>
            <person name="Mori K."/>
        </authorList>
    </citation>
    <scope>NUCLEOTIDE SEQUENCE [LARGE SCALE GENOMIC DNA]</scope>
    <source>
        <strain evidence="3 4">JCM 3331</strain>
    </source>
</reference>
<comment type="caution">
    <text evidence="3">The sequence shown here is derived from an EMBL/GenBank/DDBJ whole genome shotgun (WGS) entry which is preliminary data.</text>
</comment>
<proteinExistence type="predicted"/>
<evidence type="ECO:0000313" key="3">
    <source>
        <dbReference type="EMBL" id="MFB9579899.1"/>
    </source>
</evidence>
<evidence type="ECO:0000256" key="2">
    <source>
        <dbReference type="SAM" id="MobiDB-lite"/>
    </source>
</evidence>
<dbReference type="EMBL" id="JBHMCG010000265">
    <property type="protein sequence ID" value="MFB9579899.1"/>
    <property type="molecule type" value="Genomic_DNA"/>
</dbReference>
<evidence type="ECO:0000313" key="4">
    <source>
        <dbReference type="Proteomes" id="UP001589710"/>
    </source>
</evidence>
<protein>
    <submittedName>
        <fullName evidence="3">Uncharacterized protein</fullName>
    </submittedName>
</protein>
<evidence type="ECO:0000256" key="1">
    <source>
        <dbReference type="SAM" id="Coils"/>
    </source>
</evidence>
<feature type="non-terminal residue" evidence="3">
    <location>
        <position position="1"/>
    </location>
</feature>
<keyword evidence="4" id="KW-1185">Reference proteome</keyword>
<feature type="region of interest" description="Disordered" evidence="2">
    <location>
        <begin position="77"/>
        <end position="96"/>
    </location>
</feature>
<name>A0ABV5RPS8_9ACTN</name>
<accession>A0ABV5RPS8</accession>
<gene>
    <name evidence="3" type="ORF">ACFFTL_48600</name>
</gene>
<organism evidence="3 4">
    <name type="scientific">Streptomyces yanii</name>
    <dbReference type="NCBI Taxonomy" id="78510"/>
    <lineage>
        <taxon>Bacteria</taxon>
        <taxon>Bacillati</taxon>
        <taxon>Actinomycetota</taxon>
        <taxon>Actinomycetes</taxon>
        <taxon>Kitasatosporales</taxon>
        <taxon>Streptomycetaceae</taxon>
        <taxon>Streptomyces</taxon>
    </lineage>
</organism>
<feature type="region of interest" description="Disordered" evidence="2">
    <location>
        <begin position="176"/>
        <end position="206"/>
    </location>
</feature>
<dbReference type="Proteomes" id="UP001589710">
    <property type="component" value="Unassembled WGS sequence"/>
</dbReference>
<dbReference type="RefSeq" id="WP_386145571.1">
    <property type="nucleotide sequence ID" value="NZ_JBHMCG010000265.1"/>
</dbReference>
<sequence>GVIAESWGKAAEGLLSTLEGAMPSVIGLLERREARAQEELDSWLEVLRQAQVEVAGAQERAERARVAREELVQALAEESAGGVGSGPAGDAEAGPEAGGVDVGFDERPPRWQPGLGQEALEGVYREVFRVVADAPGPVAGAELARRLGRPREKNEVEKVRHRAYKLEARGWLVRESGGLFRPVPGTGDRPASPASAEHPRPGSGSA</sequence>